<proteinExistence type="predicted"/>
<dbReference type="Proteomes" id="UP000439903">
    <property type="component" value="Unassembled WGS sequence"/>
</dbReference>
<name>A0A8H4B0A2_GIGMA</name>
<evidence type="ECO:0000259" key="1">
    <source>
        <dbReference type="Pfam" id="PF12937"/>
    </source>
</evidence>
<dbReference type="Gene3D" id="3.80.10.10">
    <property type="entry name" value="Ribonuclease Inhibitor"/>
    <property type="match status" value="1"/>
</dbReference>
<evidence type="ECO:0000313" key="3">
    <source>
        <dbReference type="Proteomes" id="UP000439903"/>
    </source>
</evidence>
<dbReference type="SUPFAM" id="SSF81383">
    <property type="entry name" value="F-box domain"/>
    <property type="match status" value="1"/>
</dbReference>
<dbReference type="OrthoDB" id="2163268at2759"/>
<evidence type="ECO:0000313" key="2">
    <source>
        <dbReference type="EMBL" id="KAF0550187.1"/>
    </source>
</evidence>
<dbReference type="InterPro" id="IPR036047">
    <property type="entry name" value="F-box-like_dom_sf"/>
</dbReference>
<protein>
    <submittedName>
        <fullName evidence="2">F-box domain-containing protein</fullName>
    </submittedName>
</protein>
<dbReference type="SUPFAM" id="SSF52047">
    <property type="entry name" value="RNI-like"/>
    <property type="match status" value="1"/>
</dbReference>
<gene>
    <name evidence="2" type="ORF">F8M41_024933</name>
</gene>
<feature type="domain" description="F-box" evidence="1">
    <location>
        <begin position="4"/>
        <end position="44"/>
    </location>
</feature>
<keyword evidence="3" id="KW-1185">Reference proteome</keyword>
<sequence length="222" mass="26242">MIILPTECYYAIFNSLQHNYKNLFSCALVNRHWCRIIIPILWNEPGYSFKDIRLIKVLLLTLNAEEQTFLIPFKISLPSYSKPLFEYTSYITTVTSDLYDGIRNLFPCNEVYNWYQRYEIENAVKYSLIVKLLRTSENLKYLYLDEIICNQLIFENLYKNTTVVTIDLGLVKNKFKFKTIDQLIMILCKNSTLTSLYINDSIKLGAKRMRKLLNSLYNNTTL</sequence>
<dbReference type="InterPro" id="IPR032675">
    <property type="entry name" value="LRR_dom_sf"/>
</dbReference>
<comment type="caution">
    <text evidence="2">The sequence shown here is derived from an EMBL/GenBank/DDBJ whole genome shotgun (WGS) entry which is preliminary data.</text>
</comment>
<organism evidence="2 3">
    <name type="scientific">Gigaspora margarita</name>
    <dbReference type="NCBI Taxonomy" id="4874"/>
    <lineage>
        <taxon>Eukaryota</taxon>
        <taxon>Fungi</taxon>
        <taxon>Fungi incertae sedis</taxon>
        <taxon>Mucoromycota</taxon>
        <taxon>Glomeromycotina</taxon>
        <taxon>Glomeromycetes</taxon>
        <taxon>Diversisporales</taxon>
        <taxon>Gigasporaceae</taxon>
        <taxon>Gigaspora</taxon>
    </lineage>
</organism>
<accession>A0A8H4B0A2</accession>
<dbReference type="InterPro" id="IPR001810">
    <property type="entry name" value="F-box_dom"/>
</dbReference>
<dbReference type="AlphaFoldDB" id="A0A8H4B0A2"/>
<reference evidence="2 3" key="1">
    <citation type="journal article" date="2019" name="Environ. Microbiol.">
        <title>At the nexus of three kingdoms: the genome of the mycorrhizal fungus Gigaspora margarita provides insights into plant, endobacterial and fungal interactions.</title>
        <authorList>
            <person name="Venice F."/>
            <person name="Ghignone S."/>
            <person name="Salvioli di Fossalunga A."/>
            <person name="Amselem J."/>
            <person name="Novero M."/>
            <person name="Xianan X."/>
            <person name="Sedzielewska Toro K."/>
            <person name="Morin E."/>
            <person name="Lipzen A."/>
            <person name="Grigoriev I.V."/>
            <person name="Henrissat B."/>
            <person name="Martin F.M."/>
            <person name="Bonfante P."/>
        </authorList>
    </citation>
    <scope>NUCLEOTIDE SEQUENCE [LARGE SCALE GENOMIC DNA]</scope>
    <source>
        <strain evidence="2 3">BEG34</strain>
    </source>
</reference>
<dbReference type="EMBL" id="WTPW01000088">
    <property type="protein sequence ID" value="KAF0550187.1"/>
    <property type="molecule type" value="Genomic_DNA"/>
</dbReference>
<dbReference type="Pfam" id="PF12937">
    <property type="entry name" value="F-box-like"/>
    <property type="match status" value="1"/>
</dbReference>